<reference evidence="6" key="1">
    <citation type="submission" date="2016-11" db="EMBL/GenBank/DDBJ databases">
        <authorList>
            <person name="Jaros S."/>
            <person name="Januszkiewicz K."/>
            <person name="Wedrychowicz H."/>
        </authorList>
    </citation>
    <scope>NUCLEOTIDE SEQUENCE [LARGE SCALE GENOMIC DNA]</scope>
    <source>
        <strain evidence="6">DSM 7057</strain>
    </source>
</reference>
<dbReference type="RefSeq" id="WP_072311776.1">
    <property type="nucleotide sequence ID" value="NZ_FPIW01000020.1"/>
</dbReference>
<dbReference type="EMBL" id="FPIW01000020">
    <property type="protein sequence ID" value="SFW45681.1"/>
    <property type="molecule type" value="Genomic_DNA"/>
</dbReference>
<dbReference type="Pfam" id="PF00890">
    <property type="entry name" value="FAD_binding_2"/>
    <property type="match status" value="1"/>
</dbReference>
<dbReference type="InterPro" id="IPR036188">
    <property type="entry name" value="FAD/NAD-bd_sf"/>
</dbReference>
<dbReference type="SUPFAM" id="SSF51905">
    <property type="entry name" value="FAD/NAD(P)-binding domain"/>
    <property type="match status" value="1"/>
</dbReference>
<evidence type="ECO:0000256" key="3">
    <source>
        <dbReference type="ARBA" id="ARBA00023002"/>
    </source>
</evidence>
<dbReference type="GO" id="GO:0004368">
    <property type="term" value="F:glycerol-3-phosphate dehydrogenase (quinone) activity"/>
    <property type="evidence" value="ECO:0007669"/>
    <property type="project" value="InterPro"/>
</dbReference>
<dbReference type="InterPro" id="IPR009158">
    <property type="entry name" value="G3P_DH_GlpB_su"/>
</dbReference>
<evidence type="ECO:0000256" key="1">
    <source>
        <dbReference type="ARBA" id="ARBA00022630"/>
    </source>
</evidence>
<gene>
    <name evidence="5" type="ORF">SAMN02910291_01369</name>
</gene>
<keyword evidence="1" id="KW-0285">Flavoprotein</keyword>
<sequence length="428" mass="45768">MSRIVDVLVAGSGMAGLVAALTAASQGKKVRMLTTGMGSLAISGGNVDVLAYADGRYVSDPWAGMALLPAEHPYRLMGAECVREAIAFFLRQMEARQWPMQAASTPSGQACNVQMPTIMGTLKPTHLLPAGVNIKALNEARRILVVSVEGLRDCRPALVISQLQRYRAWADREFAQLTVSSPLGETHRSATALDLARLMDKPQSRQWLLEALKSHAGSCDLVLLPPVCGSKARPDTWQAVEAAAECPVVEMLSIPPGVGGLRLRDALLRALREYDFELFENARVLHAETAGKKCMALVAEASGQERRHEARTFVLATGGILGGGLDLAPGSARESIMGLDIAVPDDVELWSEAELFGKHLFARMGVRVDSTMRPVSSQAAVCWNNVFFAGRSLGGYDYATEKSGHGVAVATGWQAGRMAAAAASEESI</sequence>
<dbReference type="PIRSF" id="PIRSF000141">
    <property type="entry name" value="Anaerobic_G3P_dh"/>
    <property type="match status" value="1"/>
</dbReference>
<accession>A0AA94L253</accession>
<comment type="caution">
    <text evidence="5">The sequence shown here is derived from an EMBL/GenBank/DDBJ whole genome shotgun (WGS) entry which is preliminary data.</text>
</comment>
<name>A0AA94L253_DESDE</name>
<evidence type="ECO:0000313" key="5">
    <source>
        <dbReference type="EMBL" id="SFW45681.1"/>
    </source>
</evidence>
<organism evidence="5 6">
    <name type="scientific">Desulfovibrio desulfuricans</name>
    <dbReference type="NCBI Taxonomy" id="876"/>
    <lineage>
        <taxon>Bacteria</taxon>
        <taxon>Pseudomonadati</taxon>
        <taxon>Thermodesulfobacteriota</taxon>
        <taxon>Desulfovibrionia</taxon>
        <taxon>Desulfovibrionales</taxon>
        <taxon>Desulfovibrionaceae</taxon>
        <taxon>Desulfovibrio</taxon>
    </lineage>
</organism>
<dbReference type="AlphaFoldDB" id="A0AA94L253"/>
<keyword evidence="2" id="KW-0288">FMN</keyword>
<evidence type="ECO:0000256" key="2">
    <source>
        <dbReference type="ARBA" id="ARBA00022643"/>
    </source>
</evidence>
<protein>
    <submittedName>
        <fullName evidence="5">Glycerol 3-phosphate dehydrogenase (Quinone) subunit B</fullName>
    </submittedName>
</protein>
<proteinExistence type="predicted"/>
<evidence type="ECO:0000313" key="6">
    <source>
        <dbReference type="Proteomes" id="UP000182680"/>
    </source>
</evidence>
<feature type="domain" description="FAD-dependent oxidoreductase 2 FAD-binding" evidence="4">
    <location>
        <begin position="6"/>
        <end position="407"/>
    </location>
</feature>
<dbReference type="Proteomes" id="UP000182680">
    <property type="component" value="Unassembled WGS sequence"/>
</dbReference>
<evidence type="ECO:0000259" key="4">
    <source>
        <dbReference type="Pfam" id="PF00890"/>
    </source>
</evidence>
<keyword evidence="3" id="KW-0560">Oxidoreductase</keyword>
<dbReference type="Gene3D" id="3.50.50.60">
    <property type="entry name" value="FAD/NAD(P)-binding domain"/>
    <property type="match status" value="1"/>
</dbReference>
<dbReference type="NCBIfam" id="TIGR03378">
    <property type="entry name" value="glycerol3P_GlpB"/>
    <property type="match status" value="1"/>
</dbReference>
<dbReference type="GO" id="GO:0009331">
    <property type="term" value="C:glycerol-3-phosphate dehydrogenase (FAD) complex"/>
    <property type="evidence" value="ECO:0007669"/>
    <property type="project" value="InterPro"/>
</dbReference>
<dbReference type="InterPro" id="IPR003953">
    <property type="entry name" value="FAD-dep_OxRdtase_2_FAD-bd"/>
</dbReference>